<keyword evidence="2" id="KW-1185">Reference proteome</keyword>
<dbReference type="GO" id="GO:0004519">
    <property type="term" value="F:endonuclease activity"/>
    <property type="evidence" value="ECO:0007669"/>
    <property type="project" value="UniProtKB-KW"/>
</dbReference>
<dbReference type="REBASE" id="221825">
    <property type="entry name" value="Jsv27463McrBCP"/>
</dbReference>
<gene>
    <name evidence="1" type="ORF">CNX70_01495</name>
</gene>
<dbReference type="PANTHER" id="PTHR38733">
    <property type="entry name" value="PROTEIN MCRC"/>
    <property type="match status" value="1"/>
</dbReference>
<organism evidence="1 2">
    <name type="scientific">Janthinobacterium svalbardensis</name>
    <dbReference type="NCBI Taxonomy" id="368607"/>
    <lineage>
        <taxon>Bacteria</taxon>
        <taxon>Pseudomonadati</taxon>
        <taxon>Pseudomonadota</taxon>
        <taxon>Betaproteobacteria</taxon>
        <taxon>Burkholderiales</taxon>
        <taxon>Oxalobacteraceae</taxon>
        <taxon>Janthinobacterium</taxon>
    </lineage>
</organism>
<keyword evidence="1" id="KW-0540">Nuclease</keyword>
<accession>A0A290WQ31</accession>
<reference evidence="1 2" key="1">
    <citation type="submission" date="2017-09" db="EMBL/GenBank/DDBJ databases">
        <title>Complete genome sequence of Janthinobacterium svalbardensis PAMC 27463.</title>
        <authorList>
            <person name="Cho Y.-J."/>
            <person name="Cho A."/>
            <person name="Kim O.-S."/>
            <person name="Lee J.-I."/>
        </authorList>
    </citation>
    <scope>NUCLEOTIDE SEQUENCE [LARGE SCALE GENOMIC DNA]</scope>
    <source>
        <strain evidence="1 2">PAMC 27463</strain>
    </source>
</reference>
<name>A0A290WQ31_9BURK</name>
<dbReference type="Proteomes" id="UP000218437">
    <property type="component" value="Chromosome"/>
</dbReference>
<dbReference type="AlphaFoldDB" id="A0A290WQ31"/>
<proteinExistence type="predicted"/>
<sequence>MAELCLREFGLLVQGARNANSTDVCGVASAEAWNFFESLAFSDANEDRFMDVARFEGRKALRVKNFVGVISSPDGTQLEILPKTSDERPDVEGTRALLWKMLGAVNDLPFLETTDAQLKLRQGPLVEALVAIFLEHVATVVRRGIRRDYERIEAEERFLRGRLRVAQQMQAPPGRQHLFQIEYDIFSENRAENRLLQAALAKVARTSKTDHNQRLARELGHGLELVPLSADYRLDFANWRTGRDMVHYQPLLPWLRLILNQECPHSLKDNHAGISFLFPMEKLFEKYVELSLRRCLAPHRIIVQGQAQSRYLAHEPRAFLLKPDIMLCRAQAIIGIADAKWKLIDEHTTYGSGDKDPKAGIKQADMYQLFAYGHKYLGGKGRLVLIYPKWRGFTKPLTFDLGGGLVLDVVPFDLASGTCDMIDQFEPLR</sequence>
<dbReference type="Pfam" id="PF10117">
    <property type="entry name" value="McrBC"/>
    <property type="match status" value="1"/>
</dbReference>
<dbReference type="EMBL" id="CP023422">
    <property type="protein sequence ID" value="ATD59004.1"/>
    <property type="molecule type" value="Genomic_DNA"/>
</dbReference>
<evidence type="ECO:0000313" key="2">
    <source>
        <dbReference type="Proteomes" id="UP000218437"/>
    </source>
</evidence>
<protein>
    <submittedName>
        <fullName evidence="1">Restriction endonuclease</fullName>
    </submittedName>
</protein>
<dbReference type="KEGG" id="jsv:CNX70_01495"/>
<keyword evidence="1" id="KW-0378">Hydrolase</keyword>
<keyword evidence="1" id="KW-0255">Endonuclease</keyword>
<dbReference type="RefSeq" id="WP_096232899.1">
    <property type="nucleotide sequence ID" value="NZ_CP023422.1"/>
</dbReference>
<evidence type="ECO:0000313" key="1">
    <source>
        <dbReference type="EMBL" id="ATD59004.1"/>
    </source>
</evidence>
<dbReference type="InterPro" id="IPR019292">
    <property type="entry name" value="McrC"/>
</dbReference>
<dbReference type="PANTHER" id="PTHR38733:SF1">
    <property type="entry name" value="TYPE IV METHYL-DIRECTED RESTRICTION ENZYME ECOKMCRBC"/>
    <property type="match status" value="1"/>
</dbReference>